<evidence type="ECO:0000313" key="3">
    <source>
        <dbReference type="Proteomes" id="UP000708208"/>
    </source>
</evidence>
<comment type="caution">
    <text evidence="2">The sequence shown here is derived from an EMBL/GenBank/DDBJ whole genome shotgun (WGS) entry which is preliminary data.</text>
</comment>
<name>A0A8J2J5Q6_9HEXA</name>
<keyword evidence="3" id="KW-1185">Reference proteome</keyword>
<sequence length="228" mass="26476">MLTKYENRFNTRTLKILSRIGFLPLEIVDSKNHIDRIVIDPKSRKYRVWVISVLVLAFHVAYTWARLLQAIIFPEFLTIPHLPVHFFAAVIDLLIFFSYTYFIKWPYSTMEVFNTIISNFPDEVRKTRGIEDMNRQEVAAMLAGIIVPVNACIFAVILASDNLRLHLLYSAVPDSWKGFPMLVVCMTFDIVSPLYFLATSYLVLLLHICFFEMVNAFLVTKIVELKLM</sequence>
<protein>
    <submittedName>
        <fullName evidence="2">Uncharacterized protein</fullName>
    </submittedName>
</protein>
<dbReference type="EMBL" id="CAJVCH010005632">
    <property type="protein sequence ID" value="CAG7658645.1"/>
    <property type="molecule type" value="Genomic_DNA"/>
</dbReference>
<feature type="transmembrane region" description="Helical" evidence="1">
    <location>
        <begin position="84"/>
        <end position="103"/>
    </location>
</feature>
<accession>A0A8J2J5Q6</accession>
<evidence type="ECO:0000256" key="1">
    <source>
        <dbReference type="SAM" id="Phobius"/>
    </source>
</evidence>
<keyword evidence="1" id="KW-0812">Transmembrane</keyword>
<dbReference type="AlphaFoldDB" id="A0A8J2J5Q6"/>
<feature type="transmembrane region" description="Helical" evidence="1">
    <location>
        <begin position="204"/>
        <end position="223"/>
    </location>
</feature>
<evidence type="ECO:0000313" key="2">
    <source>
        <dbReference type="EMBL" id="CAG7658645.1"/>
    </source>
</evidence>
<proteinExistence type="predicted"/>
<feature type="transmembrane region" description="Helical" evidence="1">
    <location>
        <begin position="138"/>
        <end position="159"/>
    </location>
</feature>
<keyword evidence="1" id="KW-0472">Membrane</keyword>
<dbReference type="Proteomes" id="UP000708208">
    <property type="component" value="Unassembled WGS sequence"/>
</dbReference>
<reference evidence="2" key="1">
    <citation type="submission" date="2021-06" db="EMBL/GenBank/DDBJ databases">
        <authorList>
            <person name="Hodson N. C."/>
            <person name="Mongue J. A."/>
            <person name="Jaron S. K."/>
        </authorList>
    </citation>
    <scope>NUCLEOTIDE SEQUENCE</scope>
</reference>
<feature type="transmembrane region" description="Helical" evidence="1">
    <location>
        <begin position="46"/>
        <end position="64"/>
    </location>
</feature>
<keyword evidence="1" id="KW-1133">Transmembrane helix</keyword>
<organism evidence="2 3">
    <name type="scientific">Allacma fusca</name>
    <dbReference type="NCBI Taxonomy" id="39272"/>
    <lineage>
        <taxon>Eukaryota</taxon>
        <taxon>Metazoa</taxon>
        <taxon>Ecdysozoa</taxon>
        <taxon>Arthropoda</taxon>
        <taxon>Hexapoda</taxon>
        <taxon>Collembola</taxon>
        <taxon>Symphypleona</taxon>
        <taxon>Sminthuridae</taxon>
        <taxon>Allacma</taxon>
    </lineage>
</organism>
<gene>
    <name evidence="2" type="ORF">AFUS01_LOCUS1022</name>
</gene>